<dbReference type="EMBL" id="PNCL01000006">
    <property type="protein sequence ID" value="TMP62629.1"/>
    <property type="molecule type" value="Genomic_DNA"/>
</dbReference>
<dbReference type="AlphaFoldDB" id="A0A5S3XV08"/>
<name>A0A5S3XV08_9GAMM</name>
<evidence type="ECO:0000313" key="3">
    <source>
        <dbReference type="Proteomes" id="UP000307706"/>
    </source>
</evidence>
<comment type="caution">
    <text evidence="2">The sequence shown here is derived from an EMBL/GenBank/DDBJ whole genome shotgun (WGS) entry which is preliminary data.</text>
</comment>
<dbReference type="OrthoDB" id="9879072at2"/>
<sequence length="64" mass="7222">MLGEGELNNAPCAVHLSQSTILLATLLISVTVDMKRKSPNRAFFMPKIYSLELDNVKRLNKNYL</sequence>
<feature type="transmembrane region" description="Helical" evidence="1">
    <location>
        <begin position="12"/>
        <end position="32"/>
    </location>
</feature>
<reference evidence="3" key="2">
    <citation type="submission" date="2019-06" db="EMBL/GenBank/DDBJ databases">
        <title>Co-occurence of chitin degradation, pigmentation and bioactivity in marine Pseudoalteromonas.</title>
        <authorList>
            <person name="Sonnenschein E.C."/>
            <person name="Bech P.K."/>
        </authorList>
    </citation>
    <scope>NUCLEOTIDE SEQUENCE [LARGE SCALE GENOMIC DNA]</scope>
    <source>
        <strain evidence="3">S2231</strain>
    </source>
</reference>
<organism evidence="2 3">
    <name type="scientific">Pseudoalteromonas citrea</name>
    <dbReference type="NCBI Taxonomy" id="43655"/>
    <lineage>
        <taxon>Bacteria</taxon>
        <taxon>Pseudomonadati</taxon>
        <taxon>Pseudomonadota</taxon>
        <taxon>Gammaproteobacteria</taxon>
        <taxon>Alteromonadales</taxon>
        <taxon>Pseudoalteromonadaceae</taxon>
        <taxon>Pseudoalteromonas</taxon>
    </lineage>
</organism>
<reference evidence="2 3" key="1">
    <citation type="submission" date="2017-12" db="EMBL/GenBank/DDBJ databases">
        <authorList>
            <person name="Paulsen S."/>
            <person name="Gram L.K."/>
        </authorList>
    </citation>
    <scope>NUCLEOTIDE SEQUENCE [LARGE SCALE GENOMIC DNA]</scope>
    <source>
        <strain evidence="2 3">S2231</strain>
    </source>
</reference>
<proteinExistence type="predicted"/>
<dbReference type="Proteomes" id="UP000307706">
    <property type="component" value="Unassembled WGS sequence"/>
</dbReference>
<evidence type="ECO:0000313" key="2">
    <source>
        <dbReference type="EMBL" id="TMP62629.1"/>
    </source>
</evidence>
<accession>A0A5S3XV08</accession>
<keyword evidence="1" id="KW-0472">Membrane</keyword>
<keyword evidence="1" id="KW-1133">Transmembrane helix</keyword>
<evidence type="ECO:0000256" key="1">
    <source>
        <dbReference type="SAM" id="Phobius"/>
    </source>
</evidence>
<gene>
    <name evidence="2" type="ORF">CWB96_00885</name>
</gene>
<keyword evidence="1" id="KW-0812">Transmembrane</keyword>
<protein>
    <submittedName>
        <fullName evidence="2">Uncharacterized protein</fullName>
    </submittedName>
</protein>